<protein>
    <recommendedName>
        <fullName evidence="1">Calcineurin-like phosphoesterase domain-containing protein</fullName>
    </recommendedName>
</protein>
<dbReference type="SUPFAM" id="SSF56300">
    <property type="entry name" value="Metallo-dependent phosphatases"/>
    <property type="match status" value="1"/>
</dbReference>
<dbReference type="InterPro" id="IPR029052">
    <property type="entry name" value="Metallo-depent_PP-like"/>
</dbReference>
<dbReference type="Proteomes" id="UP000195781">
    <property type="component" value="Unassembled WGS sequence"/>
</dbReference>
<gene>
    <name evidence="2" type="ORF">B5G02_03260</name>
</gene>
<evidence type="ECO:0000313" key="3">
    <source>
        <dbReference type="Proteomes" id="UP000195781"/>
    </source>
</evidence>
<feature type="domain" description="Calcineurin-like phosphoesterase" evidence="1">
    <location>
        <begin position="9"/>
        <end position="101"/>
    </location>
</feature>
<accession>A0A1Y3XUH3</accession>
<dbReference type="Gene3D" id="3.60.21.10">
    <property type="match status" value="1"/>
</dbReference>
<dbReference type="GO" id="GO:0016787">
    <property type="term" value="F:hydrolase activity"/>
    <property type="evidence" value="ECO:0007669"/>
    <property type="project" value="InterPro"/>
</dbReference>
<sequence length="285" mass="30645">MARERDIERTLVVGDMHGKEEVILPRVDAAVERLGCARVVFCGDYVDEWHSSILGMRDAMRALRSWVLERRAGGLAVELVAGNHDLQYRLREPGPGTHTALFDEVALLLDELGVRAATAVGEALVTHAGVTRAWANDCLDLAEGTDAAALARQLNALLDHGEKISLRMLTQAGAGRGGRELPGPVWADRGELCADPLPGLDQIVGHTPVPTVEVRPIDAGDGAQAPVRLAFCDTFSLTSRLSPIGDGSMLVVDGAGMRAVGDEELGLPPWKPAVWDWMTTRFHAL</sequence>
<evidence type="ECO:0000313" key="2">
    <source>
        <dbReference type="EMBL" id="OUN89246.1"/>
    </source>
</evidence>
<organism evidence="2 3">
    <name type="scientific">[Collinsella] massiliensis</name>
    <dbReference type="NCBI Taxonomy" id="1232426"/>
    <lineage>
        <taxon>Bacteria</taxon>
        <taxon>Bacillati</taxon>
        <taxon>Actinomycetota</taxon>
        <taxon>Coriobacteriia</taxon>
        <taxon>Coriobacteriales</taxon>
        <taxon>Coriobacteriaceae</taxon>
        <taxon>Enorma</taxon>
    </lineage>
</organism>
<name>A0A1Y3XUH3_9ACTN</name>
<dbReference type="AlphaFoldDB" id="A0A1Y3XUH3"/>
<dbReference type="EMBL" id="NFIE01000005">
    <property type="protein sequence ID" value="OUN89246.1"/>
    <property type="molecule type" value="Genomic_DNA"/>
</dbReference>
<keyword evidence="3" id="KW-1185">Reference proteome</keyword>
<evidence type="ECO:0000259" key="1">
    <source>
        <dbReference type="Pfam" id="PF00149"/>
    </source>
</evidence>
<comment type="caution">
    <text evidence="2">The sequence shown here is derived from an EMBL/GenBank/DDBJ whole genome shotgun (WGS) entry which is preliminary data.</text>
</comment>
<dbReference type="OrthoDB" id="9808081at2"/>
<dbReference type="Pfam" id="PF00149">
    <property type="entry name" value="Metallophos"/>
    <property type="match status" value="1"/>
</dbReference>
<reference evidence="3" key="1">
    <citation type="submission" date="2017-04" db="EMBL/GenBank/DDBJ databases">
        <title>Function of individual gut microbiota members based on whole genome sequencing of pure cultures obtained from chicken caecum.</title>
        <authorList>
            <person name="Medvecky M."/>
            <person name="Cejkova D."/>
            <person name="Polansky O."/>
            <person name="Karasova D."/>
            <person name="Kubasova T."/>
            <person name="Cizek A."/>
            <person name="Rychlik I."/>
        </authorList>
    </citation>
    <scope>NUCLEOTIDE SEQUENCE [LARGE SCALE GENOMIC DNA]</scope>
    <source>
        <strain evidence="3">An5</strain>
    </source>
</reference>
<dbReference type="InterPro" id="IPR004843">
    <property type="entry name" value="Calcineurin-like_PHP"/>
</dbReference>
<dbReference type="RefSeq" id="WP_019238409.1">
    <property type="nucleotide sequence ID" value="NZ_CABKRW010000107.1"/>
</dbReference>
<proteinExistence type="predicted"/>